<comment type="caution">
    <text evidence="1">The sequence shown here is derived from an EMBL/GenBank/DDBJ whole genome shotgun (WGS) entry which is preliminary data.</text>
</comment>
<protein>
    <submittedName>
        <fullName evidence="1">Uncharacterized protein</fullName>
    </submittedName>
</protein>
<keyword evidence="2" id="KW-1185">Reference proteome</keyword>
<evidence type="ECO:0000313" key="2">
    <source>
        <dbReference type="Proteomes" id="UP001428341"/>
    </source>
</evidence>
<dbReference type="Proteomes" id="UP001428341">
    <property type="component" value="Unassembled WGS sequence"/>
</dbReference>
<gene>
    <name evidence="1" type="ORF">WN944_023611</name>
</gene>
<dbReference type="AlphaFoldDB" id="A0AAP0R1C0"/>
<evidence type="ECO:0000313" key="1">
    <source>
        <dbReference type="EMBL" id="KAK9230639.1"/>
    </source>
</evidence>
<organism evidence="1 2">
    <name type="scientific">Citrus x changshan-huyou</name>
    <dbReference type="NCBI Taxonomy" id="2935761"/>
    <lineage>
        <taxon>Eukaryota</taxon>
        <taxon>Viridiplantae</taxon>
        <taxon>Streptophyta</taxon>
        <taxon>Embryophyta</taxon>
        <taxon>Tracheophyta</taxon>
        <taxon>Spermatophyta</taxon>
        <taxon>Magnoliopsida</taxon>
        <taxon>eudicotyledons</taxon>
        <taxon>Gunneridae</taxon>
        <taxon>Pentapetalae</taxon>
        <taxon>rosids</taxon>
        <taxon>malvids</taxon>
        <taxon>Sapindales</taxon>
        <taxon>Rutaceae</taxon>
        <taxon>Aurantioideae</taxon>
        <taxon>Citrus</taxon>
    </lineage>
</organism>
<name>A0AAP0R1C0_9ROSI</name>
<dbReference type="EMBL" id="JBCGBO010000001">
    <property type="protein sequence ID" value="KAK9230639.1"/>
    <property type="molecule type" value="Genomic_DNA"/>
</dbReference>
<proteinExistence type="predicted"/>
<reference evidence="1 2" key="1">
    <citation type="submission" date="2024-05" db="EMBL/GenBank/DDBJ databases">
        <title>Haplotype-resolved chromosome-level genome assembly of Huyou (Citrus changshanensis).</title>
        <authorList>
            <person name="Miao C."/>
            <person name="Chen W."/>
            <person name="Wu Y."/>
            <person name="Wang L."/>
            <person name="Zhao S."/>
            <person name="Grierson D."/>
            <person name="Xu C."/>
            <person name="Chen K."/>
        </authorList>
    </citation>
    <scope>NUCLEOTIDE SEQUENCE [LARGE SCALE GENOMIC DNA]</scope>
    <source>
        <strain evidence="1">01-14</strain>
        <tissue evidence="1">Leaf</tissue>
    </source>
</reference>
<sequence length="95" mass="10691">MSTHQKFSRRQGHHSAVTTLSFGYCHHLRFGSFLLNSAPGRCSKLNERANSTLSDLWLQFSPSAPRLHLISYRHIYHSSACKQAGSSQILVHGQI</sequence>
<accession>A0AAP0R1C0</accession>